<proteinExistence type="predicted"/>
<feature type="transmembrane region" description="Helical" evidence="5">
    <location>
        <begin position="69"/>
        <end position="92"/>
    </location>
</feature>
<dbReference type="AlphaFoldDB" id="A0A0T9KQ08"/>
<keyword evidence="4 5" id="KW-0472">Membrane</keyword>
<gene>
    <name evidence="7" type="primary">yohC</name>
    <name evidence="8" type="ORF">CBW52_20605</name>
    <name evidence="7" type="ORF">ERS008491_00655</name>
</gene>
<evidence type="ECO:0000256" key="3">
    <source>
        <dbReference type="ARBA" id="ARBA00022989"/>
    </source>
</evidence>
<dbReference type="EMBL" id="CPYI01000002">
    <property type="protein sequence ID" value="CNE19971.1"/>
    <property type="molecule type" value="Genomic_DNA"/>
</dbReference>
<sequence length="198" mass="22052">MINHVWGLMTHPGQELQQIKREGESIRHMYAHHILLMAAIPVICAFIGTTQVGWSFGDGQTIKLTPLTALYSAVIFYVLILAAVVLMGRVIYWMARRYESRPSWQNCTLFAGYAATPMFLAGVVALYPIIWLCLLVGVIALCYAGYLMYLGIPTFLNIDRQEGFIFSGSTFAIGVLVLELLLGLTVLLWGYGSRLLSL</sequence>
<organism evidence="7 9">
    <name type="scientific">Yersinia kristensenii</name>
    <dbReference type="NCBI Taxonomy" id="28152"/>
    <lineage>
        <taxon>Bacteria</taxon>
        <taxon>Pseudomonadati</taxon>
        <taxon>Pseudomonadota</taxon>
        <taxon>Gammaproteobacteria</taxon>
        <taxon>Enterobacterales</taxon>
        <taxon>Yersiniaceae</taxon>
        <taxon>Yersinia</taxon>
    </lineage>
</organism>
<dbReference type="GeneID" id="61908022"/>
<keyword evidence="10" id="KW-1185">Reference proteome</keyword>
<evidence type="ECO:0000256" key="5">
    <source>
        <dbReference type="SAM" id="Phobius"/>
    </source>
</evidence>
<feature type="transmembrane region" description="Helical" evidence="5">
    <location>
        <begin position="30"/>
        <end position="49"/>
    </location>
</feature>
<evidence type="ECO:0000256" key="4">
    <source>
        <dbReference type="ARBA" id="ARBA00023136"/>
    </source>
</evidence>
<evidence type="ECO:0000313" key="10">
    <source>
        <dbReference type="Proteomes" id="UP000195840"/>
    </source>
</evidence>
<dbReference type="GO" id="GO:0016020">
    <property type="term" value="C:membrane"/>
    <property type="evidence" value="ECO:0007669"/>
    <property type="project" value="UniProtKB-SubCell"/>
</dbReference>
<dbReference type="InterPro" id="IPR006977">
    <property type="entry name" value="Yip1_dom"/>
</dbReference>
<feature type="domain" description="Yip1" evidence="6">
    <location>
        <begin position="6"/>
        <end position="179"/>
    </location>
</feature>
<feature type="transmembrane region" description="Helical" evidence="5">
    <location>
        <begin position="104"/>
        <end position="123"/>
    </location>
</feature>
<dbReference type="Pfam" id="PF04893">
    <property type="entry name" value="Yip1"/>
    <property type="match status" value="1"/>
</dbReference>
<evidence type="ECO:0000313" key="9">
    <source>
        <dbReference type="Proteomes" id="UP000045824"/>
    </source>
</evidence>
<feature type="transmembrane region" description="Helical" evidence="5">
    <location>
        <begin position="129"/>
        <end position="152"/>
    </location>
</feature>
<keyword evidence="3 5" id="KW-1133">Transmembrane helix</keyword>
<evidence type="ECO:0000313" key="8">
    <source>
        <dbReference type="EMBL" id="OVZ77015.1"/>
    </source>
</evidence>
<name>A0A0T9KQ08_YERKR</name>
<dbReference type="RefSeq" id="WP_072085579.1">
    <property type="nucleotide sequence ID" value="NZ_CABHXL010000015.1"/>
</dbReference>
<accession>A0A0T9KQ08</accession>
<keyword evidence="2 5" id="KW-0812">Transmembrane</keyword>
<protein>
    <submittedName>
        <fullName evidence="7">Membrane protein</fullName>
    </submittedName>
    <submittedName>
        <fullName evidence="8">YIP1 family protein</fullName>
    </submittedName>
</protein>
<dbReference type="EMBL" id="NHOG01000030">
    <property type="protein sequence ID" value="OVZ77015.1"/>
    <property type="molecule type" value="Genomic_DNA"/>
</dbReference>
<dbReference type="OrthoDB" id="9808452at2"/>
<comment type="subcellular location">
    <subcellularLocation>
        <location evidence="1">Membrane</location>
        <topology evidence="1">Multi-pass membrane protein</topology>
    </subcellularLocation>
</comment>
<reference evidence="8 10" key="2">
    <citation type="submission" date="2017-05" db="EMBL/GenBank/DDBJ databases">
        <title>Whole genome sequencing of Yersinia kristensenii.</title>
        <authorList>
            <person name="Campioni F."/>
        </authorList>
    </citation>
    <scope>NUCLEOTIDE SEQUENCE [LARGE SCALE GENOMIC DNA]</scope>
    <source>
        <strain evidence="8 10">CFSAN060538</strain>
    </source>
</reference>
<dbReference type="Proteomes" id="UP000195840">
    <property type="component" value="Unassembled WGS sequence"/>
</dbReference>
<feature type="transmembrane region" description="Helical" evidence="5">
    <location>
        <begin position="164"/>
        <end position="191"/>
    </location>
</feature>
<evidence type="ECO:0000313" key="7">
    <source>
        <dbReference type="EMBL" id="CNE19971.1"/>
    </source>
</evidence>
<evidence type="ECO:0000256" key="2">
    <source>
        <dbReference type="ARBA" id="ARBA00022692"/>
    </source>
</evidence>
<evidence type="ECO:0000256" key="1">
    <source>
        <dbReference type="ARBA" id="ARBA00004141"/>
    </source>
</evidence>
<evidence type="ECO:0000259" key="6">
    <source>
        <dbReference type="Pfam" id="PF04893"/>
    </source>
</evidence>
<reference evidence="7 9" key="1">
    <citation type="submission" date="2015-03" db="EMBL/GenBank/DDBJ databases">
        <authorList>
            <person name="Murphy D."/>
        </authorList>
    </citation>
    <scope>NUCLEOTIDE SEQUENCE [LARGE SCALE GENOMIC DNA]</scope>
    <source>
        <strain evidence="7 9">FCF326</strain>
    </source>
</reference>
<dbReference type="Proteomes" id="UP000045824">
    <property type="component" value="Unassembled WGS sequence"/>
</dbReference>